<dbReference type="SUPFAM" id="SSF51011">
    <property type="entry name" value="Glycosyl hydrolase domain"/>
    <property type="match status" value="1"/>
</dbReference>
<reference evidence="1" key="1">
    <citation type="submission" date="2021-01" db="EMBL/GenBank/DDBJ databases">
        <title>Modified the classification status of verrucomicrobia.</title>
        <authorList>
            <person name="Feng X."/>
        </authorList>
    </citation>
    <scope>NUCLEOTIDE SEQUENCE</scope>
    <source>
        <strain evidence="1">5K15</strain>
    </source>
</reference>
<keyword evidence="2" id="KW-1185">Reference proteome</keyword>
<accession>A0AAE2SFH7</accession>
<name>A0AAE2SFH7_9BACT</name>
<proteinExistence type="predicted"/>
<sequence>MTARATTSLQAFASRTKVQPRRGLLSGALSACLTVLLSAGLIEPLGAVESEKADATGVVIGIDSSKTTRRIEVNPTGYCMSFLNDDATGPDIKPFAGVFKSMRTGSLRFPMGTLAENYLFHDLRLGAPKEVALQPRVITKKKYPGPWSWAVNPDGSYKAETLDFDEFITMCRASNTEPVVLVSSHGHLFPGAEFTEEDILRNAEEWVRYANVTRKLGIKYWEIGNEVDLPQLRKLMPKEQYLKLYQKMATRMKKVDPSIRVGLGTFSGKAYATEALAQFPELVDFVVVHHYMGWMKTYEDYLNSTGSFMKDSAKVLSIIDKVAPDDRKQSTEILITEFSSFCAGVKDVPADREKNSITSAMITFEMLATGVAMDDRVRFLHFWVTHNPWGKNNPTDYANAFAPDNSILPQGRAIEIMGRFLQDRMVAVDCPDGPIRCWASSSKDSSKLAIWVVNRTQQAQETTLNIPGFQATDQLSSWSFAGKSPYDEQPTWGAGKDVEVRDGSVTATLPPLSITVFHNITPGHSSQGE</sequence>
<dbReference type="InterPro" id="IPR013780">
    <property type="entry name" value="Glyco_hydro_b"/>
</dbReference>
<dbReference type="Gene3D" id="2.60.40.1180">
    <property type="entry name" value="Golgi alpha-mannosidase II"/>
    <property type="match status" value="1"/>
</dbReference>
<evidence type="ECO:0000313" key="1">
    <source>
        <dbReference type="EMBL" id="MBK1855625.1"/>
    </source>
</evidence>
<dbReference type="SUPFAM" id="SSF51445">
    <property type="entry name" value="(Trans)glycosidases"/>
    <property type="match status" value="1"/>
</dbReference>
<dbReference type="InterPro" id="IPR017853">
    <property type="entry name" value="GH"/>
</dbReference>
<dbReference type="GO" id="GO:0000272">
    <property type="term" value="P:polysaccharide catabolic process"/>
    <property type="evidence" value="ECO:0007669"/>
    <property type="project" value="TreeGrafter"/>
</dbReference>
<dbReference type="Gene3D" id="3.20.20.80">
    <property type="entry name" value="Glycosidases"/>
    <property type="match status" value="1"/>
</dbReference>
<dbReference type="PANTHER" id="PTHR43576:SF3">
    <property type="entry name" value="ALPHA-L-ARABINOFURANOSIDASE C"/>
    <property type="match status" value="1"/>
</dbReference>
<protein>
    <recommendedName>
        <fullName evidence="3">Alpha-L-arabinofuranosidase</fullName>
    </recommendedName>
</protein>
<organism evidence="1 2">
    <name type="scientific">Oceaniferula flava</name>
    <dbReference type="NCBI Taxonomy" id="2800421"/>
    <lineage>
        <taxon>Bacteria</taxon>
        <taxon>Pseudomonadati</taxon>
        <taxon>Verrucomicrobiota</taxon>
        <taxon>Verrucomicrobiia</taxon>
        <taxon>Verrucomicrobiales</taxon>
        <taxon>Verrucomicrobiaceae</taxon>
        <taxon>Oceaniferula</taxon>
    </lineage>
</organism>
<evidence type="ECO:0000313" key="2">
    <source>
        <dbReference type="Proteomes" id="UP000634206"/>
    </source>
</evidence>
<evidence type="ECO:0008006" key="3">
    <source>
        <dbReference type="Google" id="ProtNLM"/>
    </source>
</evidence>
<dbReference type="Proteomes" id="UP000634206">
    <property type="component" value="Unassembled WGS sequence"/>
</dbReference>
<dbReference type="AlphaFoldDB" id="A0AAE2SFH7"/>
<gene>
    <name evidence="1" type="ORF">JIN83_11690</name>
</gene>
<dbReference type="EMBL" id="JAENIG010000007">
    <property type="protein sequence ID" value="MBK1855625.1"/>
    <property type="molecule type" value="Genomic_DNA"/>
</dbReference>
<comment type="caution">
    <text evidence="1">The sequence shown here is derived from an EMBL/GenBank/DDBJ whole genome shotgun (WGS) entry which is preliminary data.</text>
</comment>
<dbReference type="PANTHER" id="PTHR43576">
    <property type="entry name" value="ALPHA-L-ARABINOFURANOSIDASE C-RELATED"/>
    <property type="match status" value="1"/>
</dbReference>
<dbReference type="RefSeq" id="WP_309490239.1">
    <property type="nucleotide sequence ID" value="NZ_JAENIG010000007.1"/>
</dbReference>